<evidence type="ECO:0000256" key="1">
    <source>
        <dbReference type="SAM" id="MobiDB-lite"/>
    </source>
</evidence>
<accession>A0A2A4WZM3</accession>
<sequence>QESVARQQSSPGSSRIRSAPPISVGNVNLPRSRGRGANIVDLARLAEYISRQSTLDIVQTRDEIRIERNGEAALICGVEYELKQTFANEHGVEVCGWDGQQLVFQIMLPDDLIIMHRFTVSSNQLVLNLLTSIYSKGGEPFNLIQAFNKYETPRDEFNCIQTLSRGQVCNQSGADLSTVLDD</sequence>
<feature type="region of interest" description="Disordered" evidence="1">
    <location>
        <begin position="1"/>
        <end position="29"/>
    </location>
</feature>
<comment type="caution">
    <text evidence="2">The sequence shown here is derived from an EMBL/GenBank/DDBJ whole genome shotgun (WGS) entry which is preliminary data.</text>
</comment>
<proteinExistence type="predicted"/>
<dbReference type="AlphaFoldDB" id="A0A2A4WZM3"/>
<evidence type="ECO:0000313" key="3">
    <source>
        <dbReference type="Proteomes" id="UP000218767"/>
    </source>
</evidence>
<dbReference type="EMBL" id="NVUL01000067">
    <property type="protein sequence ID" value="PCI75793.1"/>
    <property type="molecule type" value="Genomic_DNA"/>
</dbReference>
<gene>
    <name evidence="2" type="ORF">COB20_12045</name>
</gene>
<reference evidence="3" key="1">
    <citation type="submission" date="2017-08" db="EMBL/GenBank/DDBJ databases">
        <title>A dynamic microbial community with high functional redundancy inhabits the cold, oxic subseafloor aquifer.</title>
        <authorList>
            <person name="Tully B.J."/>
            <person name="Wheat C.G."/>
            <person name="Glazer B.T."/>
            <person name="Huber J.A."/>
        </authorList>
    </citation>
    <scope>NUCLEOTIDE SEQUENCE [LARGE SCALE GENOMIC DNA]</scope>
</reference>
<protein>
    <submittedName>
        <fullName evidence="2">Uncharacterized protein</fullName>
    </submittedName>
</protein>
<evidence type="ECO:0000313" key="2">
    <source>
        <dbReference type="EMBL" id="PCI75793.1"/>
    </source>
</evidence>
<name>A0A2A4WZM3_9GAMM</name>
<feature type="non-terminal residue" evidence="2">
    <location>
        <position position="1"/>
    </location>
</feature>
<organism evidence="2 3">
    <name type="scientific">SAR86 cluster bacterium</name>
    <dbReference type="NCBI Taxonomy" id="2030880"/>
    <lineage>
        <taxon>Bacteria</taxon>
        <taxon>Pseudomonadati</taxon>
        <taxon>Pseudomonadota</taxon>
        <taxon>Gammaproteobacteria</taxon>
        <taxon>SAR86 cluster</taxon>
    </lineage>
</organism>
<dbReference type="Proteomes" id="UP000218767">
    <property type="component" value="Unassembled WGS sequence"/>
</dbReference>
<feature type="compositionally biased region" description="Polar residues" evidence="1">
    <location>
        <begin position="1"/>
        <end position="16"/>
    </location>
</feature>